<dbReference type="InterPro" id="IPR036890">
    <property type="entry name" value="HATPase_C_sf"/>
</dbReference>
<dbReference type="SMART" id="SM00387">
    <property type="entry name" value="HATPase_c"/>
    <property type="match status" value="1"/>
</dbReference>
<keyword evidence="7 12" id="KW-0067">ATP-binding</keyword>
<evidence type="ECO:0000256" key="2">
    <source>
        <dbReference type="ARBA" id="ARBA00012438"/>
    </source>
</evidence>
<evidence type="ECO:0000256" key="4">
    <source>
        <dbReference type="ARBA" id="ARBA00022679"/>
    </source>
</evidence>
<keyword evidence="3" id="KW-0597">Phosphoprotein</keyword>
<dbReference type="RefSeq" id="WP_335962121.1">
    <property type="nucleotide sequence ID" value="NZ_JAXBLX010000024.1"/>
</dbReference>
<dbReference type="EC" id="2.7.13.3" evidence="2"/>
<feature type="domain" description="PAS" evidence="10">
    <location>
        <begin position="200"/>
        <end position="245"/>
    </location>
</feature>
<dbReference type="InterPro" id="IPR003661">
    <property type="entry name" value="HisK_dim/P_dom"/>
</dbReference>
<accession>A0ABV6KE23</accession>
<dbReference type="Gene3D" id="3.30.565.10">
    <property type="entry name" value="Histidine kinase-like ATPase, C-terminal domain"/>
    <property type="match status" value="1"/>
</dbReference>
<dbReference type="GO" id="GO:0005524">
    <property type="term" value="F:ATP binding"/>
    <property type="evidence" value="ECO:0007669"/>
    <property type="project" value="UniProtKB-KW"/>
</dbReference>
<dbReference type="Proteomes" id="UP001589838">
    <property type="component" value="Unassembled WGS sequence"/>
</dbReference>
<dbReference type="SUPFAM" id="SSF55785">
    <property type="entry name" value="PYP-like sensor domain (PAS domain)"/>
    <property type="match status" value="1"/>
</dbReference>
<evidence type="ECO:0000259" key="11">
    <source>
        <dbReference type="PROSITE" id="PS50113"/>
    </source>
</evidence>
<evidence type="ECO:0000313" key="13">
    <source>
        <dbReference type="Proteomes" id="UP001589838"/>
    </source>
</evidence>
<dbReference type="InterPro" id="IPR000014">
    <property type="entry name" value="PAS"/>
</dbReference>
<gene>
    <name evidence="12" type="ORF">ACFFHM_13580</name>
</gene>
<dbReference type="PROSITE" id="PS50113">
    <property type="entry name" value="PAC"/>
    <property type="match status" value="1"/>
</dbReference>
<evidence type="ECO:0000256" key="8">
    <source>
        <dbReference type="ARBA" id="ARBA00023012"/>
    </source>
</evidence>
<dbReference type="InterPro" id="IPR001610">
    <property type="entry name" value="PAC"/>
</dbReference>
<evidence type="ECO:0000256" key="1">
    <source>
        <dbReference type="ARBA" id="ARBA00000085"/>
    </source>
</evidence>
<evidence type="ECO:0000259" key="9">
    <source>
        <dbReference type="PROSITE" id="PS50109"/>
    </source>
</evidence>
<dbReference type="Gene3D" id="3.30.450.20">
    <property type="entry name" value="PAS domain"/>
    <property type="match status" value="1"/>
</dbReference>
<dbReference type="InterPro" id="IPR029016">
    <property type="entry name" value="GAF-like_dom_sf"/>
</dbReference>
<evidence type="ECO:0000313" key="12">
    <source>
        <dbReference type="EMBL" id="MFC0471494.1"/>
    </source>
</evidence>
<dbReference type="SUPFAM" id="SSF47384">
    <property type="entry name" value="Homodimeric domain of signal transducing histidine kinase"/>
    <property type="match status" value="1"/>
</dbReference>
<organism evidence="12 13">
    <name type="scientific">Halalkalibacter kiskunsagensis</name>
    <dbReference type="NCBI Taxonomy" id="1548599"/>
    <lineage>
        <taxon>Bacteria</taxon>
        <taxon>Bacillati</taxon>
        <taxon>Bacillota</taxon>
        <taxon>Bacilli</taxon>
        <taxon>Bacillales</taxon>
        <taxon>Bacillaceae</taxon>
        <taxon>Halalkalibacter</taxon>
    </lineage>
</organism>
<evidence type="ECO:0000256" key="3">
    <source>
        <dbReference type="ARBA" id="ARBA00022553"/>
    </source>
</evidence>
<dbReference type="Pfam" id="PF00512">
    <property type="entry name" value="HisKA"/>
    <property type="match status" value="1"/>
</dbReference>
<sequence length="536" mass="60811">MKQESYILESKYNCKYHYKMDPNDIPFPKSSLVKTIHYSRKQKYKELLTVSRHFMKKLLQFMEGIPTLVMFTDHEGYILEMYGDETIQKSITSLGIDEGVLFEEQGVGTNSISLALKYNKPIQIIGKEHYHYCLHSTACMSAPFSFDDSEKISGTISIMTTIEYASSFHLGLLSSAVDSIERELKIRKQNRRLNILHQVMIDSTKSGIIITDTKGTIIEFNPAGEYITGHNKENIIGHHVNLFEPISIYIYQVLQQGSKFENLEITFHVKDQWIKRTCLFDALPIYDENEKIMGAFGQFRDITERIMLEEQVIAAEKLSVAGKLGAGFAHEIRNPLTSIIGFAKLLKTDKGSSNSEKHLSIILDELERIKHLVNQFVIMAKPSSQMKKECSVVKLIREMIYLMNTQSSQHHVKVEFISNQEKDQKILIDESQIKQVIINLIQNAIEAMPSGGNINVNLSEVDMIHTKFVKIEVEDNGEGLTEKEVVSIFTPFYSSKEEGLGLGLSICKQIVESHKGIIDVTSVKGKGTTFKVLLPV</sequence>
<feature type="domain" description="PAC" evidence="11">
    <location>
        <begin position="261"/>
        <end position="314"/>
    </location>
</feature>
<dbReference type="InterPro" id="IPR000700">
    <property type="entry name" value="PAS-assoc_C"/>
</dbReference>
<keyword evidence="8" id="KW-0902">Two-component regulatory system</keyword>
<dbReference type="InterPro" id="IPR013767">
    <property type="entry name" value="PAS_fold"/>
</dbReference>
<keyword evidence="13" id="KW-1185">Reference proteome</keyword>
<dbReference type="PRINTS" id="PR00344">
    <property type="entry name" value="BCTRLSENSOR"/>
</dbReference>
<evidence type="ECO:0000256" key="5">
    <source>
        <dbReference type="ARBA" id="ARBA00022741"/>
    </source>
</evidence>
<proteinExistence type="predicted"/>
<dbReference type="Pfam" id="PF00989">
    <property type="entry name" value="PAS"/>
    <property type="match status" value="1"/>
</dbReference>
<comment type="catalytic activity">
    <reaction evidence="1">
        <text>ATP + protein L-histidine = ADP + protein N-phospho-L-histidine.</text>
        <dbReference type="EC" id="2.7.13.3"/>
    </reaction>
</comment>
<dbReference type="PANTHER" id="PTHR43065">
    <property type="entry name" value="SENSOR HISTIDINE KINASE"/>
    <property type="match status" value="1"/>
</dbReference>
<dbReference type="InterPro" id="IPR004358">
    <property type="entry name" value="Sig_transdc_His_kin-like_C"/>
</dbReference>
<protein>
    <recommendedName>
        <fullName evidence="2">histidine kinase</fullName>
        <ecNumber evidence="2">2.7.13.3</ecNumber>
    </recommendedName>
</protein>
<dbReference type="SMART" id="SM00388">
    <property type="entry name" value="HisKA"/>
    <property type="match status" value="1"/>
</dbReference>
<dbReference type="NCBIfam" id="TIGR00229">
    <property type="entry name" value="sensory_box"/>
    <property type="match status" value="1"/>
</dbReference>
<keyword evidence="4" id="KW-0808">Transferase</keyword>
<reference evidence="12 13" key="1">
    <citation type="submission" date="2024-09" db="EMBL/GenBank/DDBJ databases">
        <authorList>
            <person name="Sun Q."/>
            <person name="Mori K."/>
        </authorList>
    </citation>
    <scope>NUCLEOTIDE SEQUENCE [LARGE SCALE GENOMIC DNA]</scope>
    <source>
        <strain evidence="12 13">NCAIM B.02610</strain>
    </source>
</reference>
<evidence type="ECO:0000256" key="7">
    <source>
        <dbReference type="ARBA" id="ARBA00022840"/>
    </source>
</evidence>
<evidence type="ECO:0000256" key="6">
    <source>
        <dbReference type="ARBA" id="ARBA00022777"/>
    </source>
</evidence>
<name>A0ABV6KE23_9BACI</name>
<dbReference type="SMART" id="SM00086">
    <property type="entry name" value="PAC"/>
    <property type="match status" value="1"/>
</dbReference>
<dbReference type="CDD" id="cd00130">
    <property type="entry name" value="PAS"/>
    <property type="match status" value="1"/>
</dbReference>
<dbReference type="InterPro" id="IPR005467">
    <property type="entry name" value="His_kinase_dom"/>
</dbReference>
<dbReference type="Gene3D" id="3.30.450.40">
    <property type="match status" value="1"/>
</dbReference>
<keyword evidence="5" id="KW-0547">Nucleotide-binding</keyword>
<dbReference type="PROSITE" id="PS50109">
    <property type="entry name" value="HIS_KIN"/>
    <property type="match status" value="1"/>
</dbReference>
<dbReference type="SMART" id="SM00091">
    <property type="entry name" value="PAS"/>
    <property type="match status" value="1"/>
</dbReference>
<dbReference type="PANTHER" id="PTHR43065:SF10">
    <property type="entry name" value="PEROXIDE STRESS-ACTIVATED HISTIDINE KINASE MAK3"/>
    <property type="match status" value="1"/>
</dbReference>
<dbReference type="Pfam" id="PF02518">
    <property type="entry name" value="HATPase_c"/>
    <property type="match status" value="1"/>
</dbReference>
<evidence type="ECO:0000259" key="10">
    <source>
        <dbReference type="PROSITE" id="PS50112"/>
    </source>
</evidence>
<keyword evidence="6" id="KW-0418">Kinase</keyword>
<comment type="caution">
    <text evidence="12">The sequence shown here is derived from an EMBL/GenBank/DDBJ whole genome shotgun (WGS) entry which is preliminary data.</text>
</comment>
<dbReference type="InterPro" id="IPR035965">
    <property type="entry name" value="PAS-like_dom_sf"/>
</dbReference>
<dbReference type="EMBL" id="JBHLUX010000035">
    <property type="protein sequence ID" value="MFC0471494.1"/>
    <property type="molecule type" value="Genomic_DNA"/>
</dbReference>
<dbReference type="InterPro" id="IPR036097">
    <property type="entry name" value="HisK_dim/P_sf"/>
</dbReference>
<dbReference type="PROSITE" id="PS50112">
    <property type="entry name" value="PAS"/>
    <property type="match status" value="1"/>
</dbReference>
<dbReference type="InterPro" id="IPR003594">
    <property type="entry name" value="HATPase_dom"/>
</dbReference>
<dbReference type="SUPFAM" id="SSF55874">
    <property type="entry name" value="ATPase domain of HSP90 chaperone/DNA topoisomerase II/histidine kinase"/>
    <property type="match status" value="1"/>
</dbReference>
<feature type="domain" description="Histidine kinase" evidence="9">
    <location>
        <begin position="327"/>
        <end position="536"/>
    </location>
</feature>
<dbReference type="CDD" id="cd00082">
    <property type="entry name" value="HisKA"/>
    <property type="match status" value="1"/>
</dbReference>
<dbReference type="Gene3D" id="1.10.287.130">
    <property type="match status" value="1"/>
</dbReference>